<dbReference type="InterPro" id="IPR016161">
    <property type="entry name" value="Ald_DH/histidinol_DH"/>
</dbReference>
<evidence type="ECO:0000256" key="8">
    <source>
        <dbReference type="SAM" id="MobiDB-lite"/>
    </source>
</evidence>
<dbReference type="InterPro" id="IPR016163">
    <property type="entry name" value="Ald_DH_C"/>
</dbReference>
<evidence type="ECO:0000313" key="10">
    <source>
        <dbReference type="EMBL" id="OVF10391.1"/>
    </source>
</evidence>
<reference evidence="10 11" key="1">
    <citation type="submission" date="2017-04" db="EMBL/GenBank/DDBJ databases">
        <title>Draft genome of the yeast Clavispora lusitaniae type strain CBS 6936.</title>
        <authorList>
            <person name="Durrens P."/>
            <person name="Klopp C."/>
            <person name="Biteau N."/>
            <person name="Fitton-Ouhabi V."/>
            <person name="Dementhon K."/>
            <person name="Accoceberry I."/>
            <person name="Sherman D.J."/>
            <person name="Noel T."/>
        </authorList>
    </citation>
    <scope>NUCLEOTIDE SEQUENCE [LARGE SCALE GENOMIC DNA]</scope>
    <source>
        <strain evidence="10 11">CBS 6936</strain>
    </source>
</reference>
<dbReference type="Pfam" id="PF00171">
    <property type="entry name" value="Aldedh"/>
    <property type="match status" value="1"/>
</dbReference>
<dbReference type="GO" id="GO:0004029">
    <property type="term" value="F:aldehyde dehydrogenase (NAD+) activity"/>
    <property type="evidence" value="ECO:0007669"/>
    <property type="project" value="TreeGrafter"/>
</dbReference>
<evidence type="ECO:0000256" key="2">
    <source>
        <dbReference type="ARBA" id="ARBA00023002"/>
    </source>
</evidence>
<dbReference type="CDD" id="cd07135">
    <property type="entry name" value="ALDH_F14-YMR110C"/>
    <property type="match status" value="1"/>
</dbReference>
<proteinExistence type="inferred from homology"/>
<dbReference type="Proteomes" id="UP000195602">
    <property type="component" value="Unassembled WGS sequence"/>
</dbReference>
<dbReference type="FunFam" id="3.40.605.10:FF:000004">
    <property type="entry name" value="Aldehyde dehydrogenase"/>
    <property type="match status" value="1"/>
</dbReference>
<feature type="active site" evidence="5 6">
    <location>
        <position position="251"/>
    </location>
</feature>
<dbReference type="InterPro" id="IPR029510">
    <property type="entry name" value="Ald_DH_CS_GLU"/>
</dbReference>
<feature type="active site" evidence="5">
    <location>
        <position position="288"/>
    </location>
</feature>
<comment type="caution">
    <text evidence="10">The sequence shown here is derived from an EMBL/GenBank/DDBJ whole genome shotgun (WGS) entry which is preliminary data.</text>
</comment>
<dbReference type="InterPro" id="IPR015590">
    <property type="entry name" value="Aldehyde_DH_dom"/>
</dbReference>
<dbReference type="AlphaFoldDB" id="A0AA91Q3U5"/>
<dbReference type="PIRSF" id="PIRSF036492">
    <property type="entry name" value="ALDH"/>
    <property type="match status" value="1"/>
</dbReference>
<feature type="domain" description="Aldehyde dehydrogenase" evidence="9">
    <location>
        <begin position="23"/>
        <end position="480"/>
    </location>
</feature>
<evidence type="ECO:0000259" key="9">
    <source>
        <dbReference type="Pfam" id="PF00171"/>
    </source>
</evidence>
<evidence type="ECO:0000256" key="3">
    <source>
        <dbReference type="ARBA" id="ARBA00023027"/>
    </source>
</evidence>
<dbReference type="PROSITE" id="PS00070">
    <property type="entry name" value="ALDEHYDE_DEHYDR_CYS"/>
    <property type="match status" value="1"/>
</dbReference>
<evidence type="ECO:0000256" key="4">
    <source>
        <dbReference type="PIRNR" id="PIRNR036492"/>
    </source>
</evidence>
<evidence type="ECO:0000313" key="11">
    <source>
        <dbReference type="Proteomes" id="UP000195602"/>
    </source>
</evidence>
<organism evidence="10 11">
    <name type="scientific">Clavispora lusitaniae</name>
    <name type="common">Candida lusitaniae</name>
    <dbReference type="NCBI Taxonomy" id="36911"/>
    <lineage>
        <taxon>Eukaryota</taxon>
        <taxon>Fungi</taxon>
        <taxon>Dikarya</taxon>
        <taxon>Ascomycota</taxon>
        <taxon>Saccharomycotina</taxon>
        <taxon>Pichiomycetes</taxon>
        <taxon>Metschnikowiaceae</taxon>
        <taxon>Clavispora</taxon>
    </lineage>
</organism>
<evidence type="ECO:0000256" key="1">
    <source>
        <dbReference type="ARBA" id="ARBA00009986"/>
    </source>
</evidence>
<dbReference type="Gene3D" id="3.40.309.10">
    <property type="entry name" value="Aldehyde Dehydrogenase, Chain A, domain 2"/>
    <property type="match status" value="1"/>
</dbReference>
<name>A0AA91Q3U5_CLALS</name>
<dbReference type="PANTHER" id="PTHR43570:SF16">
    <property type="entry name" value="ALDEHYDE DEHYDROGENASE TYPE III, ISOFORM Q"/>
    <property type="match status" value="1"/>
</dbReference>
<dbReference type="GO" id="GO:0006081">
    <property type="term" value="P:aldehyde metabolic process"/>
    <property type="evidence" value="ECO:0007669"/>
    <property type="project" value="InterPro"/>
</dbReference>
<gene>
    <name evidence="10" type="ORF">A9F13_02g01991</name>
</gene>
<comment type="similarity">
    <text evidence="1 4 7">Belongs to the aldehyde dehydrogenase family.</text>
</comment>
<dbReference type="FunFam" id="3.40.309.10:FF:000025">
    <property type="entry name" value="Aldehyde dehydrogenase"/>
    <property type="match status" value="1"/>
</dbReference>
<evidence type="ECO:0000256" key="6">
    <source>
        <dbReference type="PROSITE-ProRule" id="PRU10007"/>
    </source>
</evidence>
<protein>
    <recommendedName>
        <fullName evidence="4">Aldehyde dehydrogenase</fullName>
    </recommendedName>
</protein>
<sequence length="556" mass="61226">MAPSKKSVKKSPVPTETTKPTKVAPQTASAPQSVLKYTSKEDIPAIVQNLTKQHNQEHQTHSLQFRLNQLRNIYFAVKDNIDAFSEALYKDFGRSPEETLTLEYVTFMNELVHTMAHLHKWMKPTPVDGLTLAVKTNSVYVEHVPLGVVLIIAPFNYPLLLSLSSLIGAISAGNSVVLKVSELTPHFAQKLTEVLTSVLDPSVFAMVNGGVEETTLLLDQKFDKIMYTGSTTVGKIIAKKAAETLTPVLLELGGKSPAFVLEDVKESEIDAVARRIVWGRFTNAGQTCVAIDYVLVHETLKEKLVSAIVKVVEEQFYKTLDAKDPSYTHIIHQRAFDTLKKMIESSSGKICTGGTTDAETRFIAPTVIDNVDWSDSTMQQEIFGPVLPILTYTDLKAAVKQVVTRHDTPLASYIFTSGSHSRAKNVDLDYIQTNIRSGGTVINDSVLHVSLANAPFGGIGNSGQGAYHGIYSFKAFSHERTTMETKLSMDFAVSSRYPPCEQKKINVMQSSMTSYNGAVWFGRTGDVKRNGPSSLWSAWKGTLGVSALLYYLFQAM</sequence>
<dbReference type="InterPro" id="IPR012394">
    <property type="entry name" value="Aldehyde_DH_NAD(P)"/>
</dbReference>
<evidence type="ECO:0000256" key="5">
    <source>
        <dbReference type="PIRSR" id="PIRSR036492-1"/>
    </source>
</evidence>
<dbReference type="GO" id="GO:0005737">
    <property type="term" value="C:cytoplasm"/>
    <property type="evidence" value="ECO:0007669"/>
    <property type="project" value="TreeGrafter"/>
</dbReference>
<evidence type="ECO:0000256" key="7">
    <source>
        <dbReference type="RuleBase" id="RU003345"/>
    </source>
</evidence>
<dbReference type="PANTHER" id="PTHR43570">
    <property type="entry name" value="ALDEHYDE DEHYDROGENASE"/>
    <property type="match status" value="1"/>
</dbReference>
<dbReference type="Gene3D" id="3.40.605.10">
    <property type="entry name" value="Aldehyde Dehydrogenase, Chain A, domain 1"/>
    <property type="match status" value="1"/>
</dbReference>
<keyword evidence="2 4" id="KW-0560">Oxidoreductase</keyword>
<dbReference type="InterPro" id="IPR016162">
    <property type="entry name" value="Ald_DH_N"/>
</dbReference>
<dbReference type="SUPFAM" id="SSF53720">
    <property type="entry name" value="ALDH-like"/>
    <property type="match status" value="1"/>
</dbReference>
<dbReference type="KEGG" id="clus:A9F13_02g01991"/>
<dbReference type="EMBL" id="LYUB02000002">
    <property type="protein sequence ID" value="OVF10391.1"/>
    <property type="molecule type" value="Genomic_DNA"/>
</dbReference>
<keyword evidence="3" id="KW-0520">NAD</keyword>
<feature type="compositionally biased region" description="Low complexity" evidence="8">
    <location>
        <begin position="1"/>
        <end position="25"/>
    </location>
</feature>
<feature type="region of interest" description="Disordered" evidence="8">
    <location>
        <begin position="1"/>
        <end position="34"/>
    </location>
</feature>
<accession>A0AA91Q3U5</accession>
<dbReference type="PROSITE" id="PS00687">
    <property type="entry name" value="ALDEHYDE_DEHYDR_GLU"/>
    <property type="match status" value="1"/>
</dbReference>
<dbReference type="InterPro" id="IPR016160">
    <property type="entry name" value="Ald_DH_CS_CYS"/>
</dbReference>